<keyword evidence="1 8" id="KW-0444">Lipid biosynthesis</keyword>
<feature type="domain" description="4'-phosphopantetheinyl transferase" evidence="9">
    <location>
        <begin position="4"/>
        <end position="113"/>
    </location>
</feature>
<feature type="binding site" evidence="8">
    <location>
        <position position="59"/>
    </location>
    <ligand>
        <name>Mg(2+)</name>
        <dbReference type="ChEBI" id="CHEBI:18420"/>
    </ligand>
</feature>
<evidence type="ECO:0000256" key="4">
    <source>
        <dbReference type="ARBA" id="ARBA00022832"/>
    </source>
</evidence>
<dbReference type="SUPFAM" id="SSF56214">
    <property type="entry name" value="4'-phosphopantetheinyl transferase"/>
    <property type="match status" value="1"/>
</dbReference>
<sequence length="121" mass="13315">MIIGIGIDLVEIDRITDIVEKGAKFVDRILTEREKELLHSYTSQRRKIEFIAGRFAAKEAFSKALGTGIGEVGFKDIEILPDPKGAPHLTSIAVSDKKIHLSISHSKEYAIAQVIIETVSA</sequence>
<comment type="cofactor">
    <cofactor evidence="8">
        <name>Mg(2+)</name>
        <dbReference type="ChEBI" id="CHEBI:18420"/>
    </cofactor>
</comment>
<dbReference type="Proteomes" id="UP000572212">
    <property type="component" value="Unassembled WGS sequence"/>
</dbReference>
<evidence type="ECO:0000313" key="11">
    <source>
        <dbReference type="Proteomes" id="UP000572212"/>
    </source>
</evidence>
<protein>
    <recommendedName>
        <fullName evidence="8">Holo-[acyl-carrier-protein] synthase</fullName>
        <shortName evidence="8">Holo-ACP synthase</shortName>
        <ecNumber evidence="8">2.7.8.7</ecNumber>
    </recommendedName>
    <alternativeName>
        <fullName evidence="8">4'-phosphopantetheinyl transferase AcpS</fullName>
    </alternativeName>
</protein>
<dbReference type="RefSeq" id="WP_184247668.1">
    <property type="nucleotide sequence ID" value="NZ_BAAACU010000064.1"/>
</dbReference>
<accession>A0A841RNA6</accession>
<comment type="subcellular location">
    <subcellularLocation>
        <location evidence="8">Cytoplasm</location>
    </subcellularLocation>
</comment>
<keyword evidence="3 8" id="KW-0479">Metal-binding</keyword>
<comment type="caution">
    <text evidence="10">The sequence shown here is derived from an EMBL/GenBank/DDBJ whole genome shotgun (WGS) entry which is preliminary data.</text>
</comment>
<keyword evidence="5 8" id="KW-0460">Magnesium</keyword>
<dbReference type="InterPro" id="IPR004568">
    <property type="entry name" value="Ppantetheine-prot_Trfase_dom"/>
</dbReference>
<organism evidence="10 11">
    <name type="scientific">Gracilibacillus halotolerans</name>
    <dbReference type="NCBI Taxonomy" id="74386"/>
    <lineage>
        <taxon>Bacteria</taxon>
        <taxon>Bacillati</taxon>
        <taxon>Bacillota</taxon>
        <taxon>Bacilli</taxon>
        <taxon>Bacillales</taxon>
        <taxon>Bacillaceae</taxon>
        <taxon>Gracilibacillus</taxon>
    </lineage>
</organism>
<evidence type="ECO:0000259" key="9">
    <source>
        <dbReference type="Pfam" id="PF01648"/>
    </source>
</evidence>
<name>A0A841RNA6_9BACI</name>
<keyword evidence="2 8" id="KW-0808">Transferase</keyword>
<evidence type="ECO:0000256" key="2">
    <source>
        <dbReference type="ARBA" id="ARBA00022679"/>
    </source>
</evidence>
<dbReference type="HAMAP" id="MF_00101">
    <property type="entry name" value="AcpS"/>
    <property type="match status" value="1"/>
</dbReference>
<evidence type="ECO:0000256" key="3">
    <source>
        <dbReference type="ARBA" id="ARBA00022723"/>
    </source>
</evidence>
<dbReference type="GO" id="GO:0000287">
    <property type="term" value="F:magnesium ion binding"/>
    <property type="evidence" value="ECO:0007669"/>
    <property type="project" value="UniProtKB-UniRule"/>
</dbReference>
<dbReference type="AlphaFoldDB" id="A0A841RNA6"/>
<dbReference type="InterPro" id="IPR002582">
    <property type="entry name" value="ACPS"/>
</dbReference>
<evidence type="ECO:0000256" key="6">
    <source>
        <dbReference type="ARBA" id="ARBA00023098"/>
    </source>
</evidence>
<dbReference type="Gene3D" id="3.90.470.20">
    <property type="entry name" value="4'-phosphopantetheinyl transferase domain"/>
    <property type="match status" value="1"/>
</dbReference>
<evidence type="ECO:0000313" key="10">
    <source>
        <dbReference type="EMBL" id="MBB6513103.1"/>
    </source>
</evidence>
<keyword evidence="8" id="KW-0963">Cytoplasm</keyword>
<feature type="binding site" evidence="8">
    <location>
        <position position="8"/>
    </location>
    <ligand>
        <name>Mg(2+)</name>
        <dbReference type="ChEBI" id="CHEBI:18420"/>
    </ligand>
</feature>
<dbReference type="InterPro" id="IPR008278">
    <property type="entry name" value="4-PPantetheinyl_Trfase_dom"/>
</dbReference>
<gene>
    <name evidence="8" type="primary">acpS</name>
    <name evidence="10" type="ORF">GGQ92_001893</name>
</gene>
<dbReference type="EC" id="2.7.8.7" evidence="8"/>
<dbReference type="GO" id="GO:0005737">
    <property type="term" value="C:cytoplasm"/>
    <property type="evidence" value="ECO:0007669"/>
    <property type="project" value="UniProtKB-SubCell"/>
</dbReference>
<dbReference type="InterPro" id="IPR037143">
    <property type="entry name" value="4-PPantetheinyl_Trfase_dom_sf"/>
</dbReference>
<comment type="similarity">
    <text evidence="8">Belongs to the P-Pant transferase superfamily. AcpS family.</text>
</comment>
<comment type="function">
    <text evidence="8">Transfers the 4'-phosphopantetheine moiety from coenzyme A to a Ser of acyl-carrier-protein.</text>
</comment>
<dbReference type="NCBIfam" id="TIGR00556">
    <property type="entry name" value="pantethn_trn"/>
    <property type="match status" value="1"/>
</dbReference>
<evidence type="ECO:0000256" key="8">
    <source>
        <dbReference type="HAMAP-Rule" id="MF_00101"/>
    </source>
</evidence>
<keyword evidence="6 8" id="KW-0443">Lipid metabolism</keyword>
<comment type="catalytic activity">
    <reaction evidence="8">
        <text>apo-[ACP] + CoA = holo-[ACP] + adenosine 3',5'-bisphosphate + H(+)</text>
        <dbReference type="Rhea" id="RHEA:12068"/>
        <dbReference type="Rhea" id="RHEA-COMP:9685"/>
        <dbReference type="Rhea" id="RHEA-COMP:9690"/>
        <dbReference type="ChEBI" id="CHEBI:15378"/>
        <dbReference type="ChEBI" id="CHEBI:29999"/>
        <dbReference type="ChEBI" id="CHEBI:57287"/>
        <dbReference type="ChEBI" id="CHEBI:58343"/>
        <dbReference type="ChEBI" id="CHEBI:64479"/>
        <dbReference type="EC" id="2.7.8.7"/>
    </reaction>
</comment>
<dbReference type="Pfam" id="PF01648">
    <property type="entry name" value="ACPS"/>
    <property type="match status" value="1"/>
</dbReference>
<keyword evidence="7 8" id="KW-0275">Fatty acid biosynthesis</keyword>
<evidence type="ECO:0000256" key="7">
    <source>
        <dbReference type="ARBA" id="ARBA00023160"/>
    </source>
</evidence>
<dbReference type="GO" id="GO:0008897">
    <property type="term" value="F:holo-[acyl-carrier-protein] synthase activity"/>
    <property type="evidence" value="ECO:0007669"/>
    <property type="project" value="UniProtKB-UniRule"/>
</dbReference>
<proteinExistence type="inferred from homology"/>
<reference evidence="10 11" key="1">
    <citation type="submission" date="2020-08" db="EMBL/GenBank/DDBJ databases">
        <title>Genomic Encyclopedia of Type Strains, Phase IV (KMG-IV): sequencing the most valuable type-strain genomes for metagenomic binning, comparative biology and taxonomic classification.</title>
        <authorList>
            <person name="Goeker M."/>
        </authorList>
    </citation>
    <scope>NUCLEOTIDE SEQUENCE [LARGE SCALE GENOMIC DNA]</scope>
    <source>
        <strain evidence="10 11">DSM 11805</strain>
    </source>
</reference>
<keyword evidence="11" id="KW-1185">Reference proteome</keyword>
<keyword evidence="4 8" id="KW-0276">Fatty acid metabolism</keyword>
<evidence type="ECO:0000256" key="5">
    <source>
        <dbReference type="ARBA" id="ARBA00022842"/>
    </source>
</evidence>
<dbReference type="NCBIfam" id="TIGR00516">
    <property type="entry name" value="acpS"/>
    <property type="match status" value="1"/>
</dbReference>
<dbReference type="GO" id="GO:0006633">
    <property type="term" value="P:fatty acid biosynthetic process"/>
    <property type="evidence" value="ECO:0007669"/>
    <property type="project" value="UniProtKB-UniRule"/>
</dbReference>
<evidence type="ECO:0000256" key="1">
    <source>
        <dbReference type="ARBA" id="ARBA00022516"/>
    </source>
</evidence>
<dbReference type="EMBL" id="JACHON010000008">
    <property type="protein sequence ID" value="MBB6513103.1"/>
    <property type="molecule type" value="Genomic_DNA"/>
</dbReference>